<proteinExistence type="predicted"/>
<organism evidence="2 3">
    <name type="scientific">Paracoccus marinaquae</name>
    <dbReference type="NCBI Taxonomy" id="2841926"/>
    <lineage>
        <taxon>Bacteria</taxon>
        <taxon>Pseudomonadati</taxon>
        <taxon>Pseudomonadota</taxon>
        <taxon>Alphaproteobacteria</taxon>
        <taxon>Rhodobacterales</taxon>
        <taxon>Paracoccaceae</taxon>
        <taxon>Paracoccus</taxon>
    </lineage>
</organism>
<feature type="compositionally biased region" description="Basic and acidic residues" evidence="1">
    <location>
        <begin position="10"/>
        <end position="22"/>
    </location>
</feature>
<protein>
    <submittedName>
        <fullName evidence="2">Uncharacterized protein</fullName>
    </submittedName>
</protein>
<reference evidence="2" key="1">
    <citation type="submission" date="2021-06" db="EMBL/GenBank/DDBJ databases">
        <title>Paracoccus bacterium XHP0099 sp. nov., isolated from the surface waters of the Yellow Sea.</title>
        <authorList>
            <person name="Xue H."/>
            <person name="Zhang D."/>
        </authorList>
    </citation>
    <scope>NUCLEOTIDE SEQUENCE</scope>
    <source>
        <strain evidence="2">XHP0099</strain>
    </source>
</reference>
<evidence type="ECO:0000313" key="2">
    <source>
        <dbReference type="EMBL" id="MBU3031571.1"/>
    </source>
</evidence>
<accession>A0ABS6AN00</accession>
<comment type="caution">
    <text evidence="2">The sequence shown here is derived from an EMBL/GenBank/DDBJ whole genome shotgun (WGS) entry which is preliminary data.</text>
</comment>
<sequence length="73" mass="8355">MDLKVTGPARRFETRSSEEHRTFARAPFARDDVDEVLGPETGKQAKKNLRIKHEQGIDHCRNRQRASSHVQTG</sequence>
<feature type="compositionally biased region" description="Basic and acidic residues" evidence="1">
    <location>
        <begin position="51"/>
        <end position="61"/>
    </location>
</feature>
<feature type="region of interest" description="Disordered" evidence="1">
    <location>
        <begin position="1"/>
        <end position="73"/>
    </location>
</feature>
<keyword evidence="3" id="KW-1185">Reference proteome</keyword>
<dbReference type="Proteomes" id="UP001166191">
    <property type="component" value="Unassembled WGS sequence"/>
</dbReference>
<name>A0ABS6AN00_9RHOB</name>
<gene>
    <name evidence="2" type="ORF">KNW02_15745</name>
</gene>
<dbReference type="RefSeq" id="WP_216034235.1">
    <property type="nucleotide sequence ID" value="NZ_JAHKNG010000035.1"/>
</dbReference>
<dbReference type="EMBL" id="JAHKNG010000035">
    <property type="protein sequence ID" value="MBU3031571.1"/>
    <property type="molecule type" value="Genomic_DNA"/>
</dbReference>
<evidence type="ECO:0000313" key="3">
    <source>
        <dbReference type="Proteomes" id="UP001166191"/>
    </source>
</evidence>
<evidence type="ECO:0000256" key="1">
    <source>
        <dbReference type="SAM" id="MobiDB-lite"/>
    </source>
</evidence>